<dbReference type="Proteomes" id="UP000257109">
    <property type="component" value="Unassembled WGS sequence"/>
</dbReference>
<proteinExistence type="predicted"/>
<dbReference type="EMBL" id="QJKJ01001445">
    <property type="protein sequence ID" value="RDY07542.1"/>
    <property type="molecule type" value="Genomic_DNA"/>
</dbReference>
<keyword evidence="2" id="KW-1185">Reference proteome</keyword>
<sequence>MKKAWREAMYEEINNIKRNQTWELVDPLTTKQPIDVKWVFKLKLKPNGSIAKHKTRLVARGFFEKTGDVKSTFLNDPLEEEAYVLQPSRFEVRGSEHKYTSYAPRAWNKRIDVFLS</sequence>
<accession>A0A371HXN6</accession>
<reference evidence="1" key="1">
    <citation type="submission" date="2018-05" db="EMBL/GenBank/DDBJ databases">
        <title>Draft genome of Mucuna pruriens seed.</title>
        <authorList>
            <person name="Nnadi N.E."/>
            <person name="Vos R."/>
            <person name="Hasami M.H."/>
            <person name="Devisetty U.K."/>
            <person name="Aguiy J.C."/>
        </authorList>
    </citation>
    <scope>NUCLEOTIDE SEQUENCE [LARGE SCALE GENOMIC DNA]</scope>
    <source>
        <strain evidence="1">JCA_2017</strain>
    </source>
</reference>
<comment type="caution">
    <text evidence="1">The sequence shown here is derived from an EMBL/GenBank/DDBJ whole genome shotgun (WGS) entry which is preliminary data.</text>
</comment>
<name>A0A371HXN6_MUCPR</name>
<organism evidence="1 2">
    <name type="scientific">Mucuna pruriens</name>
    <name type="common">Velvet bean</name>
    <name type="synonym">Dolichos pruriens</name>
    <dbReference type="NCBI Taxonomy" id="157652"/>
    <lineage>
        <taxon>Eukaryota</taxon>
        <taxon>Viridiplantae</taxon>
        <taxon>Streptophyta</taxon>
        <taxon>Embryophyta</taxon>
        <taxon>Tracheophyta</taxon>
        <taxon>Spermatophyta</taxon>
        <taxon>Magnoliopsida</taxon>
        <taxon>eudicotyledons</taxon>
        <taxon>Gunneridae</taxon>
        <taxon>Pentapetalae</taxon>
        <taxon>rosids</taxon>
        <taxon>fabids</taxon>
        <taxon>Fabales</taxon>
        <taxon>Fabaceae</taxon>
        <taxon>Papilionoideae</taxon>
        <taxon>50 kb inversion clade</taxon>
        <taxon>NPAAA clade</taxon>
        <taxon>indigoferoid/millettioid clade</taxon>
        <taxon>Phaseoleae</taxon>
        <taxon>Mucuna</taxon>
    </lineage>
</organism>
<evidence type="ECO:0008006" key="3">
    <source>
        <dbReference type="Google" id="ProtNLM"/>
    </source>
</evidence>
<evidence type="ECO:0000313" key="2">
    <source>
        <dbReference type="Proteomes" id="UP000257109"/>
    </source>
</evidence>
<dbReference type="AlphaFoldDB" id="A0A371HXN6"/>
<feature type="non-terminal residue" evidence="1">
    <location>
        <position position="1"/>
    </location>
</feature>
<dbReference type="OrthoDB" id="411615at2759"/>
<protein>
    <recommendedName>
        <fullName evidence="3">Reverse transcriptase Ty1/copia-type domain-containing protein</fullName>
    </recommendedName>
</protein>
<gene>
    <name evidence="1" type="ORF">CR513_08340</name>
</gene>
<dbReference type="STRING" id="157652.A0A371HXN6"/>
<evidence type="ECO:0000313" key="1">
    <source>
        <dbReference type="EMBL" id="RDY07542.1"/>
    </source>
</evidence>